<evidence type="ECO:0000256" key="1">
    <source>
        <dbReference type="ARBA" id="ARBA00012513"/>
    </source>
</evidence>
<proteinExistence type="predicted"/>
<dbReference type="InterPro" id="IPR000719">
    <property type="entry name" value="Prot_kinase_dom"/>
</dbReference>
<keyword evidence="13" id="KW-1185">Reference proteome</keyword>
<evidence type="ECO:0000256" key="8">
    <source>
        <dbReference type="ARBA" id="ARBA00048679"/>
    </source>
</evidence>
<dbReference type="PANTHER" id="PTHR24363:SF0">
    <property type="entry name" value="SERINE_THREONINE KINASE LIKE DOMAIN CONTAINING 1"/>
    <property type="match status" value="1"/>
</dbReference>
<dbReference type="EC" id="2.7.11.1" evidence="1"/>
<dbReference type="Gene3D" id="1.10.510.10">
    <property type="entry name" value="Transferase(Phosphotransferase) domain 1"/>
    <property type="match status" value="1"/>
</dbReference>
<name>A0A8J7IXE7_9CYAN</name>
<reference evidence="12" key="1">
    <citation type="submission" date="2020-10" db="EMBL/GenBank/DDBJ databases">
        <authorList>
            <person name="Castelo-Branco R."/>
            <person name="Eusebio N."/>
            <person name="Adriana R."/>
            <person name="Vieira A."/>
            <person name="Brugerolle De Fraissinette N."/>
            <person name="Rezende De Castro R."/>
            <person name="Schneider M.P."/>
            <person name="Vasconcelos V."/>
            <person name="Leao P.N."/>
        </authorList>
    </citation>
    <scope>NUCLEOTIDE SEQUENCE</scope>
    <source>
        <strain evidence="12">LEGE 07157</strain>
    </source>
</reference>
<comment type="catalytic activity">
    <reaction evidence="8">
        <text>L-seryl-[protein] + ATP = O-phospho-L-seryl-[protein] + ADP + H(+)</text>
        <dbReference type="Rhea" id="RHEA:17989"/>
        <dbReference type="Rhea" id="RHEA-COMP:9863"/>
        <dbReference type="Rhea" id="RHEA-COMP:11604"/>
        <dbReference type="ChEBI" id="CHEBI:15378"/>
        <dbReference type="ChEBI" id="CHEBI:29999"/>
        <dbReference type="ChEBI" id="CHEBI:30616"/>
        <dbReference type="ChEBI" id="CHEBI:83421"/>
        <dbReference type="ChEBI" id="CHEBI:456216"/>
        <dbReference type="EC" id="2.7.11.1"/>
    </reaction>
</comment>
<dbReference type="PROSITE" id="PS50011">
    <property type="entry name" value="PROTEIN_KINASE_DOM"/>
    <property type="match status" value="1"/>
</dbReference>
<feature type="domain" description="Protein kinase" evidence="11">
    <location>
        <begin position="10"/>
        <end position="266"/>
    </location>
</feature>
<dbReference type="RefSeq" id="WP_194031782.1">
    <property type="nucleotide sequence ID" value="NZ_JADEWZ010000056.1"/>
</dbReference>
<evidence type="ECO:0000256" key="5">
    <source>
        <dbReference type="ARBA" id="ARBA00022777"/>
    </source>
</evidence>
<dbReference type="InterPro" id="IPR011009">
    <property type="entry name" value="Kinase-like_dom_sf"/>
</dbReference>
<evidence type="ECO:0000256" key="7">
    <source>
        <dbReference type="ARBA" id="ARBA00047899"/>
    </source>
</evidence>
<dbReference type="PANTHER" id="PTHR24363">
    <property type="entry name" value="SERINE/THREONINE PROTEIN KINASE"/>
    <property type="match status" value="1"/>
</dbReference>
<keyword evidence="6 9" id="KW-0067">ATP-binding</keyword>
<dbReference type="SMART" id="SM00220">
    <property type="entry name" value="S_TKc"/>
    <property type="match status" value="1"/>
</dbReference>
<feature type="region of interest" description="Disordered" evidence="10">
    <location>
        <begin position="321"/>
        <end position="393"/>
    </location>
</feature>
<dbReference type="Gene3D" id="3.30.200.20">
    <property type="entry name" value="Phosphorylase Kinase, domain 1"/>
    <property type="match status" value="1"/>
</dbReference>
<evidence type="ECO:0000313" key="13">
    <source>
        <dbReference type="Proteomes" id="UP000654482"/>
    </source>
</evidence>
<dbReference type="Pfam" id="PF00069">
    <property type="entry name" value="Pkinase"/>
    <property type="match status" value="1"/>
</dbReference>
<protein>
    <recommendedName>
        <fullName evidence="1">non-specific serine/threonine protein kinase</fullName>
        <ecNumber evidence="1">2.7.11.1</ecNumber>
    </recommendedName>
</protein>
<dbReference type="Proteomes" id="UP000654482">
    <property type="component" value="Unassembled WGS sequence"/>
</dbReference>
<evidence type="ECO:0000259" key="11">
    <source>
        <dbReference type="PROSITE" id="PS50011"/>
    </source>
</evidence>
<dbReference type="AlphaFoldDB" id="A0A8J7IXE7"/>
<keyword evidence="3" id="KW-0808">Transferase</keyword>
<keyword evidence="4 9" id="KW-0547">Nucleotide-binding</keyword>
<feature type="compositionally biased region" description="Polar residues" evidence="10">
    <location>
        <begin position="353"/>
        <end position="380"/>
    </location>
</feature>
<dbReference type="PROSITE" id="PS00107">
    <property type="entry name" value="PROTEIN_KINASE_ATP"/>
    <property type="match status" value="1"/>
</dbReference>
<feature type="binding site" evidence="9">
    <location>
        <position position="41"/>
    </location>
    <ligand>
        <name>ATP</name>
        <dbReference type="ChEBI" id="CHEBI:30616"/>
    </ligand>
</feature>
<evidence type="ECO:0000256" key="2">
    <source>
        <dbReference type="ARBA" id="ARBA00022527"/>
    </source>
</evidence>
<evidence type="ECO:0000313" key="12">
    <source>
        <dbReference type="EMBL" id="MBE9118693.1"/>
    </source>
</evidence>
<feature type="compositionally biased region" description="Polar residues" evidence="10">
    <location>
        <begin position="322"/>
        <end position="343"/>
    </location>
</feature>
<gene>
    <name evidence="12" type="ORF">IQ249_22650</name>
</gene>
<keyword evidence="5 12" id="KW-0418">Kinase</keyword>
<evidence type="ECO:0000256" key="3">
    <source>
        <dbReference type="ARBA" id="ARBA00022679"/>
    </source>
</evidence>
<dbReference type="GO" id="GO:0005524">
    <property type="term" value="F:ATP binding"/>
    <property type="evidence" value="ECO:0007669"/>
    <property type="project" value="UniProtKB-UniRule"/>
</dbReference>
<keyword evidence="2" id="KW-0723">Serine/threonine-protein kinase</keyword>
<comment type="catalytic activity">
    <reaction evidence="7">
        <text>L-threonyl-[protein] + ATP = O-phospho-L-threonyl-[protein] + ADP + H(+)</text>
        <dbReference type="Rhea" id="RHEA:46608"/>
        <dbReference type="Rhea" id="RHEA-COMP:11060"/>
        <dbReference type="Rhea" id="RHEA-COMP:11605"/>
        <dbReference type="ChEBI" id="CHEBI:15378"/>
        <dbReference type="ChEBI" id="CHEBI:30013"/>
        <dbReference type="ChEBI" id="CHEBI:30616"/>
        <dbReference type="ChEBI" id="CHEBI:61977"/>
        <dbReference type="ChEBI" id="CHEBI:456216"/>
        <dbReference type="EC" id="2.7.11.1"/>
    </reaction>
</comment>
<evidence type="ECO:0000256" key="9">
    <source>
        <dbReference type="PROSITE-ProRule" id="PRU10141"/>
    </source>
</evidence>
<comment type="caution">
    <text evidence="12">The sequence shown here is derived from an EMBL/GenBank/DDBJ whole genome shotgun (WGS) entry which is preliminary data.</text>
</comment>
<dbReference type="GO" id="GO:0004674">
    <property type="term" value="F:protein serine/threonine kinase activity"/>
    <property type="evidence" value="ECO:0007669"/>
    <property type="project" value="UniProtKB-KW"/>
</dbReference>
<dbReference type="InterPro" id="IPR017441">
    <property type="entry name" value="Protein_kinase_ATP_BS"/>
</dbReference>
<dbReference type="SUPFAM" id="SSF56112">
    <property type="entry name" value="Protein kinase-like (PK-like)"/>
    <property type="match status" value="1"/>
</dbReference>
<evidence type="ECO:0000256" key="10">
    <source>
        <dbReference type="SAM" id="MobiDB-lite"/>
    </source>
</evidence>
<evidence type="ECO:0000256" key="4">
    <source>
        <dbReference type="ARBA" id="ARBA00022741"/>
    </source>
</evidence>
<dbReference type="CDD" id="cd14014">
    <property type="entry name" value="STKc_PknB_like"/>
    <property type="match status" value="1"/>
</dbReference>
<sequence>MIGQILRQRYKIVSQLGGGGFGTTYLAEDLDLPTHPKCVVKQLHPQAIAPEIVRRFEKEGEILYKLGQKRDRIPKLFAYFEESGQFYLVQEFIEGRDLSDEIGEGKRWSEAQTLAFLREVLEILAFVHQNNVIHRDIKPANIMRRSRDGNLILIDFGIVKEITTAVANSQGQITNTIAIGTPGYMPSEQAMRQPRFSSDIYALGMTAIEALTGVPPSELPTDNNGEIVWRNRATVSDSLAEILSKMTRYHFSYRYANATEALQALSGNASTAATLAVSPNRPPTATQAHVPRAQNSGKLLLAGGLTAVAVVAGLFLAFKPKSPQTASEPAPTETRSPQTTPEVTLSPIPPNVQTPSPQTTPEVATSPNVQTPSPQTTPEVTPSPVPKPSNSQAVPIFPVDTLRTDVESFLGAPDKDLRGLYDNTRAVIYQSVQQGVDLGFLFDRDSRRIRQTEASFKEFVEPEVMNRALENMLGGQMSADIQQGLQNVQQRQLNYYRFSVGSLKGQIVRQDCDDIYISIWDAQLHDFVSFNQSRRC</sequence>
<organism evidence="12 13">
    <name type="scientific">Lusitaniella coriacea LEGE 07157</name>
    <dbReference type="NCBI Taxonomy" id="945747"/>
    <lineage>
        <taxon>Bacteria</taxon>
        <taxon>Bacillati</taxon>
        <taxon>Cyanobacteriota</taxon>
        <taxon>Cyanophyceae</taxon>
        <taxon>Spirulinales</taxon>
        <taxon>Lusitaniellaceae</taxon>
        <taxon>Lusitaniella</taxon>
    </lineage>
</organism>
<dbReference type="EMBL" id="JADEWZ010000056">
    <property type="protein sequence ID" value="MBE9118693.1"/>
    <property type="molecule type" value="Genomic_DNA"/>
</dbReference>
<accession>A0A8J7IXE7</accession>
<evidence type="ECO:0000256" key="6">
    <source>
        <dbReference type="ARBA" id="ARBA00022840"/>
    </source>
</evidence>